<evidence type="ECO:0000256" key="9">
    <source>
        <dbReference type="ARBA" id="ARBA00023136"/>
    </source>
</evidence>
<evidence type="ECO:0000256" key="7">
    <source>
        <dbReference type="ARBA" id="ARBA00023004"/>
    </source>
</evidence>
<feature type="binding site" evidence="10">
    <location>
        <position position="58"/>
    </location>
    <ligand>
        <name>[4Fe-4S] cluster</name>
        <dbReference type="ChEBI" id="CHEBI:49883"/>
        <label>1</label>
    </ligand>
</feature>
<dbReference type="GO" id="GO:0051539">
    <property type="term" value="F:4 iron, 4 sulfur cluster binding"/>
    <property type="evidence" value="ECO:0007669"/>
    <property type="project" value="UniProtKB-UniRule"/>
</dbReference>
<keyword evidence="4 10" id="KW-0677">Repeat</keyword>
<feature type="binding site" evidence="10">
    <location>
        <position position="152"/>
    </location>
    <ligand>
        <name>[4Fe-4S] cluster</name>
        <dbReference type="ChEBI" id="CHEBI:49883"/>
        <label>3</label>
    </ligand>
</feature>
<feature type="transmembrane region" description="Helical" evidence="11">
    <location>
        <begin position="6"/>
        <end position="27"/>
    </location>
</feature>
<keyword evidence="1 10" id="KW-0813">Transport</keyword>
<feature type="domain" description="4Fe-4S ferredoxin-type" evidence="12">
    <location>
        <begin position="127"/>
        <end position="162"/>
    </location>
</feature>
<dbReference type="EMBL" id="FUWV01000001">
    <property type="protein sequence ID" value="SJZ39161.1"/>
    <property type="molecule type" value="Genomic_DNA"/>
</dbReference>
<organism evidence="14 15">
    <name type="scientific">Garciella nitratireducens DSM 15102</name>
    <dbReference type="NCBI Taxonomy" id="1121911"/>
    <lineage>
        <taxon>Bacteria</taxon>
        <taxon>Bacillati</taxon>
        <taxon>Bacillota</taxon>
        <taxon>Clostridia</taxon>
        <taxon>Eubacteriales</taxon>
        <taxon>Eubacteriaceae</taxon>
        <taxon>Garciella</taxon>
    </lineage>
</organism>
<evidence type="ECO:0000259" key="13">
    <source>
        <dbReference type="PROSITE" id="PS51656"/>
    </source>
</evidence>
<comment type="cofactor">
    <cofactor evidence="10">
        <name>[4Fe-4S] cluster</name>
        <dbReference type="ChEBI" id="CHEBI:49883"/>
    </cofactor>
    <text evidence="10">Binds 3 [4Fe-4S] clusters.</text>
</comment>
<keyword evidence="2 10" id="KW-0004">4Fe-4S</keyword>
<dbReference type="NCBIfam" id="TIGR01944">
    <property type="entry name" value="rnfB"/>
    <property type="match status" value="1"/>
</dbReference>
<feature type="binding site" evidence="10">
    <location>
        <position position="175"/>
    </location>
    <ligand>
        <name>[4Fe-4S] cluster</name>
        <dbReference type="ChEBI" id="CHEBI:49883"/>
        <label>3</label>
    </ligand>
</feature>
<comment type="subcellular location">
    <subcellularLocation>
        <location evidence="10">Cell membrane</location>
    </subcellularLocation>
</comment>
<evidence type="ECO:0000256" key="3">
    <source>
        <dbReference type="ARBA" id="ARBA00022723"/>
    </source>
</evidence>
<name>A0A1T4K9S8_9FIRM</name>
<dbReference type="PROSITE" id="PS51379">
    <property type="entry name" value="4FE4S_FER_2"/>
    <property type="match status" value="6"/>
</dbReference>
<keyword evidence="11" id="KW-0812">Transmembrane</keyword>
<proteinExistence type="inferred from homology"/>
<feature type="binding site" evidence="10">
    <location>
        <position position="75"/>
    </location>
    <ligand>
        <name>[4Fe-4S] cluster</name>
        <dbReference type="ChEBI" id="CHEBI:49883"/>
        <label>1</label>
    </ligand>
</feature>
<dbReference type="Gene3D" id="1.10.15.40">
    <property type="entry name" value="Electron transport complex subunit B, putative Fe-S cluster"/>
    <property type="match status" value="1"/>
</dbReference>
<keyword evidence="15" id="KW-1185">Reference proteome</keyword>
<evidence type="ECO:0000256" key="1">
    <source>
        <dbReference type="ARBA" id="ARBA00022448"/>
    </source>
</evidence>
<evidence type="ECO:0000256" key="5">
    <source>
        <dbReference type="ARBA" id="ARBA00022967"/>
    </source>
</evidence>
<dbReference type="PANTHER" id="PTHR43560:SF1">
    <property type="entry name" value="ION-TRANSLOCATING OXIDOREDUCTASE COMPLEX SUBUNIT B"/>
    <property type="match status" value="1"/>
</dbReference>
<feature type="binding site" evidence="10">
    <location>
        <position position="178"/>
    </location>
    <ligand>
        <name>[4Fe-4S] cluster</name>
        <dbReference type="ChEBI" id="CHEBI:49883"/>
        <label>3</label>
    </ligand>
</feature>
<evidence type="ECO:0000259" key="12">
    <source>
        <dbReference type="PROSITE" id="PS51379"/>
    </source>
</evidence>
<dbReference type="HAMAP" id="MF_00463">
    <property type="entry name" value="RsxB_RnfB"/>
    <property type="match status" value="1"/>
</dbReference>
<keyword evidence="8 10" id="KW-0411">Iron-sulfur</keyword>
<comment type="similarity">
    <text evidence="10">Belongs to the 4Fe4S bacterial-type ferredoxin family. RnfB subfamily.</text>
</comment>
<feature type="binding site" evidence="10">
    <location>
        <position position="50"/>
    </location>
    <ligand>
        <name>[4Fe-4S] cluster</name>
        <dbReference type="ChEBI" id="CHEBI:49883"/>
        <label>1</label>
    </ligand>
</feature>
<dbReference type="Pfam" id="PF12838">
    <property type="entry name" value="Fer4_7"/>
    <property type="match status" value="1"/>
</dbReference>
<keyword evidence="11" id="KW-1133">Transmembrane helix</keyword>
<sequence length="326" mass="34605">MLEQILWPVASLGGMGLILGGILAYASKIFAVETDPRISQVRDALPGANCGACGYPGCDGCAAAIVAGEAPVNACPVGGVSTAENISAIMGIEPDKSERKIARVICNGTYENAKKKFEYQGIRDCRAAVNVQGGDKGCPYGCLGLGTCEKLCPFDAIHVNEQGVAEVDEKKCTACGVCVAVCPKNVIELIPESREVRVLCNSKDKGKEVKSNCSVGCIGCQICVKSCPFDAMEFKDHLAHINYDKCTNCMICAEKCPTGAIYANFANRKKASIDKEKCIGCTICKKNCPVEAIEGELKQTHQVLQDKCVGCGVCAEKCPKDAIRLQ</sequence>
<dbReference type="SUPFAM" id="SSF54862">
    <property type="entry name" value="4Fe-4S ferredoxins"/>
    <property type="match status" value="2"/>
</dbReference>
<evidence type="ECO:0000256" key="4">
    <source>
        <dbReference type="ARBA" id="ARBA00022737"/>
    </source>
</evidence>
<dbReference type="Gene3D" id="3.30.70.20">
    <property type="match status" value="4"/>
</dbReference>
<feature type="binding site" evidence="10">
    <location>
        <position position="182"/>
    </location>
    <ligand>
        <name>[4Fe-4S] cluster</name>
        <dbReference type="ChEBI" id="CHEBI:49883"/>
        <label>2</label>
    </ligand>
</feature>
<reference evidence="14 15" key="1">
    <citation type="submission" date="2017-02" db="EMBL/GenBank/DDBJ databases">
        <authorList>
            <person name="Peterson S.W."/>
        </authorList>
    </citation>
    <scope>NUCLEOTIDE SEQUENCE [LARGE SCALE GENOMIC DNA]</scope>
    <source>
        <strain evidence="14 15">DSM 15102</strain>
    </source>
</reference>
<protein>
    <recommendedName>
        <fullName evidence="10">Ion-translocating oxidoreductase complex subunit B</fullName>
        <ecNumber evidence="10">7.-.-.-</ecNumber>
    </recommendedName>
    <alternativeName>
        <fullName evidence="10">Rnf electron transport complex subunit B</fullName>
    </alternativeName>
</protein>
<dbReference type="OrthoDB" id="9789936at2"/>
<dbReference type="InterPro" id="IPR010207">
    <property type="entry name" value="Elect_transpt_cplx_RnfB/RsxB"/>
</dbReference>
<feature type="domain" description="4Fe-4S ferredoxin-type" evidence="12">
    <location>
        <begin position="207"/>
        <end position="236"/>
    </location>
</feature>
<feature type="binding site" evidence="10">
    <location>
        <position position="148"/>
    </location>
    <ligand>
        <name>[4Fe-4S] cluster</name>
        <dbReference type="ChEBI" id="CHEBI:49883"/>
        <label>2</label>
    </ligand>
</feature>
<evidence type="ECO:0000256" key="10">
    <source>
        <dbReference type="HAMAP-Rule" id="MF_00463"/>
    </source>
</evidence>
<feature type="domain" description="4Fe-4S" evidence="13">
    <location>
        <begin position="33"/>
        <end position="92"/>
    </location>
</feature>
<dbReference type="AlphaFoldDB" id="A0A1T4K9S8"/>
<feature type="domain" description="4Fe-4S ferredoxin-type" evidence="12">
    <location>
        <begin position="163"/>
        <end position="192"/>
    </location>
</feature>
<comment type="caution">
    <text evidence="10">Lacks conserved residue(s) required for the propagation of feature annotation.</text>
</comment>
<keyword evidence="7 10" id="KW-0408">Iron</keyword>
<dbReference type="InterPro" id="IPR050395">
    <property type="entry name" value="4Fe4S_Ferredoxin_RnfB"/>
</dbReference>
<accession>A0A1T4K9S8</accession>
<comment type="function">
    <text evidence="10">Part of a membrane-bound complex that couples electron transfer with translocation of ions across the membrane.</text>
</comment>
<dbReference type="PANTHER" id="PTHR43560">
    <property type="entry name" value="ION-TRANSLOCATING OXIDOREDUCTASE COMPLEX SUBUNIT B"/>
    <property type="match status" value="1"/>
</dbReference>
<feature type="binding site" evidence="10">
    <location>
        <position position="53"/>
    </location>
    <ligand>
        <name>[4Fe-4S] cluster</name>
        <dbReference type="ChEBI" id="CHEBI:49883"/>
        <label>1</label>
    </ligand>
</feature>
<dbReference type="PROSITE" id="PS00198">
    <property type="entry name" value="4FE4S_FER_1"/>
    <property type="match status" value="2"/>
</dbReference>
<keyword evidence="10" id="KW-1003">Cell membrane</keyword>
<dbReference type="GO" id="GO:0022900">
    <property type="term" value="P:electron transport chain"/>
    <property type="evidence" value="ECO:0007669"/>
    <property type="project" value="UniProtKB-UniRule"/>
</dbReference>
<feature type="region of interest" description="Hydrophobic" evidence="10">
    <location>
        <begin position="1"/>
        <end position="27"/>
    </location>
</feature>
<evidence type="ECO:0000256" key="6">
    <source>
        <dbReference type="ARBA" id="ARBA00022982"/>
    </source>
</evidence>
<dbReference type="Proteomes" id="UP000196365">
    <property type="component" value="Unassembled WGS sequence"/>
</dbReference>
<keyword evidence="5 10" id="KW-1278">Translocase</keyword>
<keyword evidence="9 10" id="KW-0472">Membrane</keyword>
<evidence type="ECO:0000256" key="8">
    <source>
        <dbReference type="ARBA" id="ARBA00023014"/>
    </source>
</evidence>
<dbReference type="GO" id="GO:0005886">
    <property type="term" value="C:plasma membrane"/>
    <property type="evidence" value="ECO:0007669"/>
    <property type="project" value="UniProtKB-SubCell"/>
</dbReference>
<feature type="binding site" evidence="10">
    <location>
        <position position="172"/>
    </location>
    <ligand>
        <name>[4Fe-4S] cluster</name>
        <dbReference type="ChEBI" id="CHEBI:49883"/>
        <label>3</label>
    </ligand>
</feature>
<feature type="binding site" evidence="10">
    <location>
        <position position="142"/>
    </location>
    <ligand>
        <name>[4Fe-4S] cluster</name>
        <dbReference type="ChEBI" id="CHEBI:49883"/>
        <label>2</label>
    </ligand>
</feature>
<comment type="subunit">
    <text evidence="10">The complex is composed of six subunits: RnfA, RnfB, RnfC, RnfD, RnfE and RnfG.</text>
</comment>
<dbReference type="CDD" id="cd10549">
    <property type="entry name" value="MtMvhB_like"/>
    <property type="match status" value="2"/>
</dbReference>
<evidence type="ECO:0000313" key="14">
    <source>
        <dbReference type="EMBL" id="SJZ39161.1"/>
    </source>
</evidence>
<dbReference type="PROSITE" id="PS51656">
    <property type="entry name" value="4FE4S"/>
    <property type="match status" value="1"/>
</dbReference>
<dbReference type="InterPro" id="IPR017900">
    <property type="entry name" value="4Fe4S_Fe_S_CS"/>
</dbReference>
<dbReference type="EC" id="7.-.-.-" evidence="10"/>
<dbReference type="Pfam" id="PF04060">
    <property type="entry name" value="FeS"/>
    <property type="match status" value="1"/>
</dbReference>
<dbReference type="InterPro" id="IPR017896">
    <property type="entry name" value="4Fe4S_Fe-S-bd"/>
</dbReference>
<evidence type="ECO:0000313" key="15">
    <source>
        <dbReference type="Proteomes" id="UP000196365"/>
    </source>
</evidence>
<evidence type="ECO:0000256" key="2">
    <source>
        <dbReference type="ARBA" id="ARBA00022485"/>
    </source>
</evidence>
<gene>
    <name evidence="10" type="primary">rnfB</name>
    <name evidence="14" type="ORF">SAMN02745973_00442</name>
</gene>
<dbReference type="GO" id="GO:0009055">
    <property type="term" value="F:electron transfer activity"/>
    <property type="evidence" value="ECO:0007669"/>
    <property type="project" value="InterPro"/>
</dbReference>
<dbReference type="InterPro" id="IPR007202">
    <property type="entry name" value="4Fe-4S_dom"/>
</dbReference>
<dbReference type="GO" id="GO:0046872">
    <property type="term" value="F:metal ion binding"/>
    <property type="evidence" value="ECO:0007669"/>
    <property type="project" value="UniProtKB-KW"/>
</dbReference>
<feature type="domain" description="4Fe-4S ferredoxin-type" evidence="12">
    <location>
        <begin position="237"/>
        <end position="266"/>
    </location>
</feature>
<feature type="binding site" evidence="10">
    <location>
        <position position="138"/>
    </location>
    <ligand>
        <name>[4Fe-4S] cluster</name>
        <dbReference type="ChEBI" id="CHEBI:49883"/>
        <label>2</label>
    </ligand>
</feature>
<dbReference type="RefSeq" id="WP_087677876.1">
    <property type="nucleotide sequence ID" value="NZ_FUWV01000001.1"/>
</dbReference>
<keyword evidence="3 10" id="KW-0479">Metal-binding</keyword>
<keyword evidence="6 10" id="KW-0249">Electron transport</keyword>
<feature type="domain" description="4Fe-4S ferredoxin-type" evidence="12">
    <location>
        <begin position="269"/>
        <end position="298"/>
    </location>
</feature>
<dbReference type="Pfam" id="PF14697">
    <property type="entry name" value="Fer4_21"/>
    <property type="match status" value="2"/>
</dbReference>
<feature type="domain" description="4Fe-4S ferredoxin-type" evidence="12">
    <location>
        <begin position="299"/>
        <end position="326"/>
    </location>
</feature>
<evidence type="ECO:0000256" key="11">
    <source>
        <dbReference type="SAM" id="Phobius"/>
    </source>
</evidence>